<dbReference type="PROSITE" id="PS50142">
    <property type="entry name" value="RNASE_3_2"/>
    <property type="match status" value="1"/>
</dbReference>
<dbReference type="PANTHER" id="PTHR11207:SF0">
    <property type="entry name" value="RIBONUCLEASE 3"/>
    <property type="match status" value="1"/>
</dbReference>
<accession>A0ABP0DHU3</accession>
<name>A0ABP0DHU3_9PEZI</name>
<evidence type="ECO:0000256" key="2">
    <source>
        <dbReference type="SAM" id="MobiDB-lite"/>
    </source>
</evidence>
<sequence>MSKRSLGDVNDDIGPSKRHKATTSIPSEKLALLQKHRKELKAFIKAAGDGDLLKDSPALELLIASNKSILPILQSLSSENSKTESDKSTSSTSMPASREAPETIDSLPDLQGMSVWKLEDIPSTGYPPLPPIPDQRLEQMALTHSGRNSYTNYETLEFLGDSFIYHVASEIITQTFPTLTPGRKSQIREALLRNSNLATYTQHYGIEKRAILPSEFYDIEIPGGTRVTVRERQKVYGDLFEAYVGALIRARPPPGQGPPEYDGVAVALRWLRMLWAVSLSKDISRKYGVRPNKQFVPPIAQQPLTALPMQSLIKTTAGSSASSTATPSTEDAARPEGTETTQAASSDKTEVTEAQVVVKPQRILPYKVQLSGLVCCKEIRLRYVDVSAKRVRRDKHTKMPMFTIAVWVDAWGTSECLGYGTALSKKDAGEKAASQALKNKSKIKYYVAKKATACADRMAASPAAVVEGDVSKDSTSKGE</sequence>
<protein>
    <recommendedName>
        <fullName evidence="3">RNase III domain-containing protein</fullName>
    </recommendedName>
</protein>
<evidence type="ECO:0000259" key="3">
    <source>
        <dbReference type="PROSITE" id="PS50142"/>
    </source>
</evidence>
<feature type="compositionally biased region" description="Low complexity" evidence="2">
    <location>
        <begin position="316"/>
        <end position="330"/>
    </location>
</feature>
<dbReference type="SMART" id="SM00535">
    <property type="entry name" value="RIBOc"/>
    <property type="match status" value="1"/>
</dbReference>
<dbReference type="InterPro" id="IPR000999">
    <property type="entry name" value="RNase_III_dom"/>
</dbReference>
<evidence type="ECO:0000313" key="4">
    <source>
        <dbReference type="EMBL" id="CAK7267810.1"/>
    </source>
</evidence>
<feature type="region of interest" description="Disordered" evidence="2">
    <location>
        <begin position="78"/>
        <end position="105"/>
    </location>
</feature>
<dbReference type="Gene3D" id="3.30.160.20">
    <property type="match status" value="1"/>
</dbReference>
<dbReference type="Gene3D" id="1.10.1520.10">
    <property type="entry name" value="Ribonuclease III domain"/>
    <property type="match status" value="1"/>
</dbReference>
<dbReference type="SUPFAM" id="SSF54768">
    <property type="entry name" value="dsRNA-binding domain-like"/>
    <property type="match status" value="1"/>
</dbReference>
<reference evidence="4 5" key="1">
    <citation type="submission" date="2024-01" db="EMBL/GenBank/DDBJ databases">
        <authorList>
            <person name="Allen C."/>
            <person name="Tagirdzhanova G."/>
        </authorList>
    </citation>
    <scope>NUCLEOTIDE SEQUENCE [LARGE SCALE GENOMIC DNA]</scope>
    <source>
        <strain evidence="4 5">CBS 573.63</strain>
    </source>
</reference>
<organism evidence="4 5">
    <name type="scientific">Sporothrix epigloea</name>
    <dbReference type="NCBI Taxonomy" id="1892477"/>
    <lineage>
        <taxon>Eukaryota</taxon>
        <taxon>Fungi</taxon>
        <taxon>Dikarya</taxon>
        <taxon>Ascomycota</taxon>
        <taxon>Pezizomycotina</taxon>
        <taxon>Sordariomycetes</taxon>
        <taxon>Sordariomycetidae</taxon>
        <taxon>Ophiostomatales</taxon>
        <taxon>Ophiostomataceae</taxon>
        <taxon>Sporothrix</taxon>
    </lineage>
</organism>
<keyword evidence="1" id="KW-0694">RNA-binding</keyword>
<dbReference type="Pfam" id="PF00636">
    <property type="entry name" value="Ribonuclease_3"/>
    <property type="match status" value="1"/>
</dbReference>
<feature type="domain" description="RNase III" evidence="3">
    <location>
        <begin position="134"/>
        <end position="248"/>
    </location>
</feature>
<comment type="caution">
    <text evidence="4">The sequence shown here is derived from an EMBL/GenBank/DDBJ whole genome shotgun (WGS) entry which is preliminary data.</text>
</comment>
<dbReference type="PANTHER" id="PTHR11207">
    <property type="entry name" value="RIBONUCLEASE III"/>
    <property type="match status" value="1"/>
</dbReference>
<dbReference type="Proteomes" id="UP001642501">
    <property type="component" value="Unassembled WGS sequence"/>
</dbReference>
<dbReference type="EMBL" id="CAWUOM010000039">
    <property type="protein sequence ID" value="CAK7267810.1"/>
    <property type="molecule type" value="Genomic_DNA"/>
</dbReference>
<evidence type="ECO:0000313" key="5">
    <source>
        <dbReference type="Proteomes" id="UP001642501"/>
    </source>
</evidence>
<feature type="region of interest" description="Disordered" evidence="2">
    <location>
        <begin position="1"/>
        <end position="27"/>
    </location>
</feature>
<dbReference type="SUPFAM" id="SSF69065">
    <property type="entry name" value="RNase III domain-like"/>
    <property type="match status" value="1"/>
</dbReference>
<proteinExistence type="predicted"/>
<dbReference type="PROSITE" id="PS00517">
    <property type="entry name" value="RNASE_3_1"/>
    <property type="match status" value="1"/>
</dbReference>
<keyword evidence="5" id="KW-1185">Reference proteome</keyword>
<dbReference type="InterPro" id="IPR036389">
    <property type="entry name" value="RNase_III_sf"/>
</dbReference>
<dbReference type="CDD" id="cd00593">
    <property type="entry name" value="RIBOc"/>
    <property type="match status" value="1"/>
</dbReference>
<evidence type="ECO:0000256" key="1">
    <source>
        <dbReference type="ARBA" id="ARBA00022884"/>
    </source>
</evidence>
<gene>
    <name evidence="4" type="ORF">SEPCBS57363_002779</name>
</gene>
<feature type="region of interest" description="Disordered" evidence="2">
    <location>
        <begin position="316"/>
        <end position="351"/>
    </location>
</feature>